<evidence type="ECO:0000256" key="1">
    <source>
        <dbReference type="PROSITE-ProRule" id="PRU00339"/>
    </source>
</evidence>
<dbReference type="OrthoDB" id="2080803at2"/>
<organism evidence="2 3">
    <name type="scientific">Lacicoccus qingdaonensis</name>
    <dbReference type="NCBI Taxonomy" id="576118"/>
    <lineage>
        <taxon>Bacteria</taxon>
        <taxon>Bacillati</taxon>
        <taxon>Bacillota</taxon>
        <taxon>Bacilli</taxon>
        <taxon>Bacillales</taxon>
        <taxon>Salinicoccaceae</taxon>
        <taxon>Lacicoccus</taxon>
    </lineage>
</organism>
<proteinExistence type="predicted"/>
<keyword evidence="1" id="KW-0802">TPR repeat</keyword>
<accession>A0A1G9CKC6</accession>
<dbReference type="Pfam" id="PF13181">
    <property type="entry name" value="TPR_8"/>
    <property type="match status" value="1"/>
</dbReference>
<gene>
    <name evidence="2" type="ORF">SAMN05216216_104100</name>
</gene>
<dbReference type="Pfam" id="PF14559">
    <property type="entry name" value="TPR_19"/>
    <property type="match status" value="1"/>
</dbReference>
<dbReference type="SMART" id="SM00028">
    <property type="entry name" value="TPR"/>
    <property type="match status" value="5"/>
</dbReference>
<name>A0A1G9CKC6_9BACL</name>
<dbReference type="Gene3D" id="1.25.40.10">
    <property type="entry name" value="Tetratricopeptide repeat domain"/>
    <property type="match status" value="2"/>
</dbReference>
<dbReference type="PROSITE" id="PS50005">
    <property type="entry name" value="TPR"/>
    <property type="match status" value="1"/>
</dbReference>
<dbReference type="STRING" id="576118.SAMN05216216_104100"/>
<dbReference type="PANTHER" id="PTHR12558:SF13">
    <property type="entry name" value="CELL DIVISION CYCLE PROTEIN 27 HOMOLOG"/>
    <property type="match status" value="1"/>
</dbReference>
<evidence type="ECO:0000313" key="3">
    <source>
        <dbReference type="Proteomes" id="UP000199008"/>
    </source>
</evidence>
<evidence type="ECO:0000313" key="2">
    <source>
        <dbReference type="EMBL" id="SDK52150.1"/>
    </source>
</evidence>
<dbReference type="AlphaFoldDB" id="A0A1G9CKC6"/>
<dbReference type="InterPro" id="IPR019734">
    <property type="entry name" value="TPR_rpt"/>
</dbReference>
<dbReference type="SUPFAM" id="SSF48452">
    <property type="entry name" value="TPR-like"/>
    <property type="match status" value="2"/>
</dbReference>
<keyword evidence="3" id="KW-1185">Reference proteome</keyword>
<dbReference type="RefSeq" id="WP_092984882.1">
    <property type="nucleotide sequence ID" value="NZ_FNFY01000004.1"/>
</dbReference>
<dbReference type="EMBL" id="FNFY01000004">
    <property type="protein sequence ID" value="SDK52150.1"/>
    <property type="molecule type" value="Genomic_DNA"/>
</dbReference>
<reference evidence="3" key="1">
    <citation type="submission" date="2016-10" db="EMBL/GenBank/DDBJ databases">
        <authorList>
            <person name="Varghese N."/>
            <person name="Submissions S."/>
        </authorList>
    </citation>
    <scope>NUCLEOTIDE SEQUENCE [LARGE SCALE GENOMIC DNA]</scope>
    <source>
        <strain evidence="3">CGMCC 1.8895</strain>
    </source>
</reference>
<dbReference type="Proteomes" id="UP000199008">
    <property type="component" value="Unassembled WGS sequence"/>
</dbReference>
<dbReference type="PANTHER" id="PTHR12558">
    <property type="entry name" value="CELL DIVISION CYCLE 16,23,27"/>
    <property type="match status" value="1"/>
</dbReference>
<dbReference type="InterPro" id="IPR011990">
    <property type="entry name" value="TPR-like_helical_dom_sf"/>
</dbReference>
<protein>
    <submittedName>
        <fullName evidence="2">Tetratricopeptide repeat-containing protein</fullName>
    </submittedName>
</protein>
<feature type="repeat" description="TPR" evidence="1">
    <location>
        <begin position="273"/>
        <end position="306"/>
    </location>
</feature>
<sequence length="423" mass="49805">MQEQIYQVVDYLNRGEYPEQKLNDIINNLFQVKEEDDLDALFILGDALISSGLHNYAEKVYVHLYNQTEHDDEILAYLTDLMITDGRLDEALSLINSSKRTATVMMLKAEIFQQLNMNDIAVKALFDAKELADDPIIDFAIAELYFHDGDLTEANRHYQLMLNQEIEQVNQVDINLRLAEINMNLLNLEEAQTYFKAAEDDNFTNDDWYRQALLEYQLQEYDNATGLLEKVLDNEPYYMNAYILLMNIHETQHDLPKAIEVMQKYLSEDDKNPLVYFHIGRLHFRTNQPEDALEYFLKAINIDQDYDDAYLMLFETLLKLDATEDIEDYIDGFDFHALSGESLYLLAKIYAINEDDDKAMKYYKEASPLIGDSLEFYEDYFYYLSEIRHPLRRDILDKLAELDPGNMKWQDEKERLKDEDEEP</sequence>